<feature type="domain" description="Glycosyltransferase subfamily 4-like N-terminal" evidence="3">
    <location>
        <begin position="78"/>
        <end position="151"/>
    </location>
</feature>
<dbReference type="AlphaFoldDB" id="A0A3B7MFA8"/>
<dbReference type="GO" id="GO:0016757">
    <property type="term" value="F:glycosyltransferase activity"/>
    <property type="evidence" value="ECO:0007669"/>
    <property type="project" value="InterPro"/>
</dbReference>
<dbReference type="PANTHER" id="PTHR46401">
    <property type="entry name" value="GLYCOSYLTRANSFERASE WBBK-RELATED"/>
    <property type="match status" value="1"/>
</dbReference>
<organism evidence="4 5">
    <name type="scientific">Thermosynechococcus sichuanensis E542</name>
    <dbReference type="NCBI Taxonomy" id="2016101"/>
    <lineage>
        <taxon>Bacteria</taxon>
        <taxon>Bacillati</taxon>
        <taxon>Cyanobacteriota</taxon>
        <taxon>Cyanophyceae</taxon>
        <taxon>Acaryochloridales</taxon>
        <taxon>Thermosynechococcaceae</taxon>
        <taxon>Thermosynechococcus</taxon>
        <taxon>Thermosynechococcus sichuanensis</taxon>
    </lineage>
</organism>
<dbReference type="InterPro" id="IPR001296">
    <property type="entry name" value="Glyco_trans_1"/>
</dbReference>
<dbReference type="EMBL" id="CP032152">
    <property type="protein sequence ID" value="AXY68084.1"/>
    <property type="molecule type" value="Genomic_DNA"/>
</dbReference>
<dbReference type="SUPFAM" id="SSF53756">
    <property type="entry name" value="UDP-Glycosyltransferase/glycogen phosphorylase"/>
    <property type="match status" value="1"/>
</dbReference>
<dbReference type="Gene3D" id="3.40.50.2000">
    <property type="entry name" value="Glycogen Phosphorylase B"/>
    <property type="match status" value="2"/>
</dbReference>
<dbReference type="PANTHER" id="PTHR46401:SF2">
    <property type="entry name" value="GLYCOSYLTRANSFERASE WBBK-RELATED"/>
    <property type="match status" value="1"/>
</dbReference>
<reference evidence="5" key="1">
    <citation type="submission" date="2018-09" db="EMBL/GenBank/DDBJ databases">
        <title>Complete genome sequence of thermophilic cyanobacteria strain Thermosynechococcus elongatus PKUAC-SCTE542.</title>
        <authorList>
            <person name="Liang Y."/>
            <person name="Tang J."/>
            <person name="Daroch M."/>
        </authorList>
    </citation>
    <scope>NUCLEOTIDE SEQUENCE [LARGE SCALE GENOMIC DNA]</scope>
    <source>
        <strain evidence="5">E542</strain>
    </source>
</reference>
<dbReference type="Pfam" id="PF00534">
    <property type="entry name" value="Glycos_transf_1"/>
    <property type="match status" value="1"/>
</dbReference>
<evidence type="ECO:0000259" key="2">
    <source>
        <dbReference type="Pfam" id="PF00534"/>
    </source>
</evidence>
<dbReference type="InterPro" id="IPR028098">
    <property type="entry name" value="Glyco_trans_4-like_N"/>
</dbReference>
<evidence type="ECO:0000259" key="3">
    <source>
        <dbReference type="Pfam" id="PF13439"/>
    </source>
</evidence>
<dbReference type="KEGG" id="tsq:D3A95_08140"/>
<keyword evidence="1 4" id="KW-0808">Transferase</keyword>
<gene>
    <name evidence="4" type="ORF">D3A95_08140</name>
</gene>
<dbReference type="FunFam" id="3.40.50.2000:FF:000119">
    <property type="entry name" value="Glycosyl transferase group 1"/>
    <property type="match status" value="1"/>
</dbReference>
<dbReference type="CDD" id="cd03809">
    <property type="entry name" value="GT4_MtfB-like"/>
    <property type="match status" value="1"/>
</dbReference>
<evidence type="ECO:0000313" key="5">
    <source>
        <dbReference type="Proteomes" id="UP000261812"/>
    </source>
</evidence>
<accession>A0A3B7MFA8</accession>
<sequence>MLTVIYDSRWTGSHGIGRFSAEIRNRLSNYYKVNDYTSHYSPVSILGNIILNKDFLYTSSIYSNHLFFSPSFTPPIFSKISFAFTIHDLIHVKYPRSKNLSKFLYYNTVVRLGIKNALHIFTVSEFSRREIIEYFTVDSNKITVIGNGISTCFNEKASKLIYKKPYFLYVGNSKPHKNIIGVLKAFKQFRSKYHFSLVCVAYLTPELKKYININNLGDDVNFIHGISDQELASMYRGAVALLFPSFYEGFGLPVVEAMACGTPVITSNITSLPEIAGDAALLVDPHSLDEIISAMNRIVEDQSLRCQMIDKGLKQSRKFSWDITVKKIVDVIDSITI</sequence>
<keyword evidence="5" id="KW-1185">Reference proteome</keyword>
<evidence type="ECO:0000313" key="4">
    <source>
        <dbReference type="EMBL" id="AXY68084.1"/>
    </source>
</evidence>
<name>A0A3B7MFA8_9CYAN</name>
<evidence type="ECO:0000256" key="1">
    <source>
        <dbReference type="ARBA" id="ARBA00022679"/>
    </source>
</evidence>
<dbReference type="Pfam" id="PF13439">
    <property type="entry name" value="Glyco_transf_4"/>
    <property type="match status" value="1"/>
</dbReference>
<dbReference type="GO" id="GO:0009103">
    <property type="term" value="P:lipopolysaccharide biosynthetic process"/>
    <property type="evidence" value="ECO:0007669"/>
    <property type="project" value="TreeGrafter"/>
</dbReference>
<dbReference type="RefSeq" id="WP_181494549.1">
    <property type="nucleotide sequence ID" value="NZ_CP032152.1"/>
</dbReference>
<feature type="domain" description="Glycosyl transferase family 1" evidence="2">
    <location>
        <begin position="158"/>
        <end position="314"/>
    </location>
</feature>
<dbReference type="Proteomes" id="UP000261812">
    <property type="component" value="Chromosome"/>
</dbReference>
<proteinExistence type="predicted"/>
<protein>
    <submittedName>
        <fullName evidence="4">Glycosyltransferase family 4 protein</fullName>
    </submittedName>
</protein>